<keyword evidence="2" id="KW-1185">Reference proteome</keyword>
<gene>
    <name evidence="1" type="ORF">ACFL27_03860</name>
</gene>
<proteinExistence type="predicted"/>
<evidence type="ECO:0000313" key="2">
    <source>
        <dbReference type="Proteomes" id="UP001594351"/>
    </source>
</evidence>
<dbReference type="SUPFAM" id="SSF55729">
    <property type="entry name" value="Acyl-CoA N-acyltransferases (Nat)"/>
    <property type="match status" value="1"/>
</dbReference>
<dbReference type="InterPro" id="IPR016181">
    <property type="entry name" value="Acyl_CoA_acyltransferase"/>
</dbReference>
<dbReference type="Proteomes" id="UP001594351">
    <property type="component" value="Unassembled WGS sequence"/>
</dbReference>
<name>A0ABV6YSZ8_UNCC1</name>
<dbReference type="Gene3D" id="3.40.630.30">
    <property type="match status" value="1"/>
</dbReference>
<sequence length="125" mass="14426">MLKLVEKVGVTMENIIFRVAQRDDYQKLAEWLVHVSQAPEQHCLHTWSGQSAAGLQQELLKYWDESELCYVLAQRNDQLAGAMGSEYDQNLGRGWLHGPVVWTFRTIVYLDFDVRIIEEPNSSIC</sequence>
<reference evidence="1 2" key="1">
    <citation type="submission" date="2024-09" db="EMBL/GenBank/DDBJ databases">
        <title>Laminarin stimulates single cell rates of sulfate reduction while oxygen inhibits transcriptomic activity in coastal marine sediment.</title>
        <authorList>
            <person name="Lindsay M."/>
            <person name="Orcutt B."/>
            <person name="Emerson D."/>
            <person name="Stepanauskas R."/>
            <person name="D'Angelo T."/>
        </authorList>
    </citation>
    <scope>NUCLEOTIDE SEQUENCE [LARGE SCALE GENOMIC DNA]</scope>
    <source>
        <strain evidence="1">SAG AM-311-K15</strain>
    </source>
</reference>
<evidence type="ECO:0000313" key="1">
    <source>
        <dbReference type="EMBL" id="MFC1849324.1"/>
    </source>
</evidence>
<organism evidence="1 2">
    <name type="scientific">candidate division CSSED10-310 bacterium</name>
    <dbReference type="NCBI Taxonomy" id="2855610"/>
    <lineage>
        <taxon>Bacteria</taxon>
        <taxon>Bacteria division CSSED10-310</taxon>
    </lineage>
</organism>
<protein>
    <recommendedName>
        <fullName evidence="3">N-acetyltransferase domain-containing protein</fullName>
    </recommendedName>
</protein>
<accession>A0ABV6YSZ8</accession>
<comment type="caution">
    <text evidence="1">The sequence shown here is derived from an EMBL/GenBank/DDBJ whole genome shotgun (WGS) entry which is preliminary data.</text>
</comment>
<dbReference type="EMBL" id="JBHPBY010000033">
    <property type="protein sequence ID" value="MFC1849324.1"/>
    <property type="molecule type" value="Genomic_DNA"/>
</dbReference>
<evidence type="ECO:0008006" key="3">
    <source>
        <dbReference type="Google" id="ProtNLM"/>
    </source>
</evidence>